<dbReference type="EMBL" id="VYKK01000004">
    <property type="protein sequence ID" value="KAA9007363.1"/>
    <property type="molecule type" value="Genomic_DNA"/>
</dbReference>
<sequence>MSNVIAINPNGDDEFESMHTALKIALQSSLSTLDEVKNLRDEMRHNTSQVKAIGNFMIDFYNEYRQDDRVTTGQKKSIRKEMHQRATLITKILFPSYEIDYSKGADFYKEWNKVIKGLWSIYRHMVNENACGYDETPKIKFESAIKYIKGLSLADYRYYKESRWNAIKKFEIELKQEDKLTMESIVENYIENKYKGNNVEERDLLN</sequence>
<dbReference type="AlphaFoldDB" id="A0A5J5GI29"/>
<evidence type="ECO:0000313" key="1">
    <source>
        <dbReference type="EMBL" id="KAA9007363.1"/>
    </source>
</evidence>
<accession>A0A5J5GI29</accession>
<keyword evidence="2" id="KW-1185">Reference proteome</keyword>
<protein>
    <submittedName>
        <fullName evidence="1">Uncharacterized protein</fullName>
    </submittedName>
</protein>
<evidence type="ECO:0000313" key="2">
    <source>
        <dbReference type="Proteomes" id="UP000367750"/>
    </source>
</evidence>
<comment type="caution">
    <text evidence="1">The sequence shown here is derived from an EMBL/GenBank/DDBJ whole genome shotgun (WGS) entry which is preliminary data.</text>
</comment>
<reference evidence="1 2" key="1">
    <citation type="submission" date="2019-09" db="EMBL/GenBank/DDBJ databases">
        <title>Bacillus ochoae sp. nov., Paenibacillus whitsoniae sp. nov., Paenibacillus spiritus sp. nov. Isolated from the Mars Exploration Rover during spacecraft assembly.</title>
        <authorList>
            <person name="Seuylemezian A."/>
            <person name="Vaishampayan P."/>
        </authorList>
    </citation>
    <scope>NUCLEOTIDE SEQUENCE [LARGE SCALE GENOMIC DNA]</scope>
    <source>
        <strain evidence="1 2">MER_111</strain>
    </source>
</reference>
<gene>
    <name evidence="1" type="ORF">F4V43_02430</name>
</gene>
<name>A0A5J5GI29_9BACL</name>
<organism evidence="1 2">
    <name type="scientific">Paenibacillus spiritus</name>
    <dbReference type="NCBI Taxonomy" id="2496557"/>
    <lineage>
        <taxon>Bacteria</taxon>
        <taxon>Bacillati</taxon>
        <taxon>Bacillota</taxon>
        <taxon>Bacilli</taxon>
        <taxon>Bacillales</taxon>
        <taxon>Paenibacillaceae</taxon>
        <taxon>Paenibacillus</taxon>
    </lineage>
</organism>
<proteinExistence type="predicted"/>
<dbReference type="Proteomes" id="UP000367750">
    <property type="component" value="Unassembled WGS sequence"/>
</dbReference>
<dbReference type="RefSeq" id="WP_150456653.1">
    <property type="nucleotide sequence ID" value="NZ_VYKK01000004.1"/>
</dbReference>